<protein>
    <submittedName>
        <fullName evidence="1">Uncharacterized protein</fullName>
    </submittedName>
</protein>
<organism evidence="1 2">
    <name type="scientific">Halorussus caseinilyticus</name>
    <dbReference type="NCBI Taxonomy" id="3034025"/>
    <lineage>
        <taxon>Archaea</taxon>
        <taxon>Methanobacteriati</taxon>
        <taxon>Methanobacteriota</taxon>
        <taxon>Stenosarchaea group</taxon>
        <taxon>Halobacteria</taxon>
        <taxon>Halobacteriales</taxon>
        <taxon>Haladaptataceae</taxon>
        <taxon>Halorussus</taxon>
    </lineage>
</organism>
<dbReference type="GeneID" id="79303754"/>
<comment type="caution">
    <text evidence="1">The sequence shown here is derived from an EMBL/GenBank/DDBJ whole genome shotgun (WGS) entry which is preliminary data.</text>
</comment>
<dbReference type="Pfam" id="PF24335">
    <property type="entry name" value="DUF7503"/>
    <property type="match status" value="1"/>
</dbReference>
<dbReference type="AlphaFoldDB" id="A0ABD5WKQ0"/>
<name>A0ABD5WKQ0_9EURY</name>
<evidence type="ECO:0000313" key="1">
    <source>
        <dbReference type="EMBL" id="MFC7079727.1"/>
    </source>
</evidence>
<accession>A0ABD5WKQ0</accession>
<sequence length="44" mass="4634">MSKNTMLDTLAQHPRLIGFLFTTGMVLVQAGNVAANNTGMTNGP</sequence>
<gene>
    <name evidence="1" type="ORF">ACFQJ6_05795</name>
</gene>
<proteinExistence type="predicted"/>
<dbReference type="InterPro" id="IPR055926">
    <property type="entry name" value="DUF7503"/>
</dbReference>
<dbReference type="Proteomes" id="UP001596407">
    <property type="component" value="Unassembled WGS sequence"/>
</dbReference>
<reference evidence="1 2" key="1">
    <citation type="journal article" date="2019" name="Int. J. Syst. Evol. Microbiol.">
        <title>The Global Catalogue of Microorganisms (GCM) 10K type strain sequencing project: providing services to taxonomists for standard genome sequencing and annotation.</title>
        <authorList>
            <consortium name="The Broad Institute Genomics Platform"/>
            <consortium name="The Broad Institute Genome Sequencing Center for Infectious Disease"/>
            <person name="Wu L."/>
            <person name="Ma J."/>
        </authorList>
    </citation>
    <scope>NUCLEOTIDE SEQUENCE [LARGE SCALE GENOMIC DNA]</scope>
    <source>
        <strain evidence="1 2">DT72</strain>
    </source>
</reference>
<dbReference type="EMBL" id="JBHSZH010000005">
    <property type="protein sequence ID" value="MFC7079727.1"/>
    <property type="molecule type" value="Genomic_DNA"/>
</dbReference>
<dbReference type="RefSeq" id="WP_276279192.1">
    <property type="nucleotide sequence ID" value="NZ_CP119809.1"/>
</dbReference>
<keyword evidence="2" id="KW-1185">Reference proteome</keyword>
<evidence type="ECO:0000313" key="2">
    <source>
        <dbReference type="Proteomes" id="UP001596407"/>
    </source>
</evidence>